<dbReference type="Proteomes" id="UP001271007">
    <property type="component" value="Unassembled WGS sequence"/>
</dbReference>
<feature type="compositionally biased region" description="Basic and acidic residues" evidence="1">
    <location>
        <begin position="77"/>
        <end position="90"/>
    </location>
</feature>
<feature type="region of interest" description="Disordered" evidence="1">
    <location>
        <begin position="66"/>
        <end position="111"/>
    </location>
</feature>
<organism evidence="2 3">
    <name type="scientific">Extremus antarcticus</name>
    <dbReference type="NCBI Taxonomy" id="702011"/>
    <lineage>
        <taxon>Eukaryota</taxon>
        <taxon>Fungi</taxon>
        <taxon>Dikarya</taxon>
        <taxon>Ascomycota</taxon>
        <taxon>Pezizomycotina</taxon>
        <taxon>Dothideomycetes</taxon>
        <taxon>Dothideomycetidae</taxon>
        <taxon>Mycosphaerellales</taxon>
        <taxon>Extremaceae</taxon>
        <taxon>Extremus</taxon>
    </lineage>
</organism>
<sequence>MALHSFHSENTASLDAHHNSELLDATILWDLDLSDDAVSVLSGSQGFDALSLSADDSQFEPPTTVTVVNASRNHPRSSLERTSSCEDDRNPRKRKTPDGGAGNKQPKKSRTRALGYLGTSCRCLDTYLLEQARSCEIGGIPGPQETFFTAQIREKISSLDPKVWSVTSTLVAGIASPHSLVVLQQVAKGYRKPVSSRSLLASEALSAPERFAHIRDLDSGIACLCFIRRYHVLKLFEDCGGGLTPRRTGIVVNTPHALVHGHVELGNPANNHEAKVVASMLGQIFPHTNSKERDKKKRVVKKLKKLGERLYILKEKFGKGVLGLIPDDGLTIGCTLRITDAMILELTDDAFRQLLQLLIESQGESLSRFSKAVEHIMDAMLDGSFELRNPQAFEKIDEAKILQLPKGSQELLNLIEFAFDWSHFVRHRERRPGNGCVWSAAKAARRYRDCHGRRITEQEAKDIVRSTVEGVDALVQRFMTLREFGGRVSPMDRILRTRTYGLKIRMATKANGTVPWEGQNVLLNRIRFSMDDIRTVVHGSYETVNARLRKELLFVTETHPLPDFDIKKLAHNAAGLHRADRRKIETEVQARIRLS</sequence>
<proteinExistence type="predicted"/>
<evidence type="ECO:0000313" key="2">
    <source>
        <dbReference type="EMBL" id="KAK3045847.1"/>
    </source>
</evidence>
<reference evidence="2" key="1">
    <citation type="submission" date="2023-04" db="EMBL/GenBank/DDBJ databases">
        <title>Black Yeasts Isolated from many extreme environments.</title>
        <authorList>
            <person name="Coleine C."/>
            <person name="Stajich J.E."/>
            <person name="Selbmann L."/>
        </authorList>
    </citation>
    <scope>NUCLEOTIDE SEQUENCE</scope>
    <source>
        <strain evidence="2">CCFEE 5312</strain>
    </source>
</reference>
<dbReference type="EMBL" id="JAWDJX010000143">
    <property type="protein sequence ID" value="KAK3045847.1"/>
    <property type="molecule type" value="Genomic_DNA"/>
</dbReference>
<keyword evidence="3" id="KW-1185">Reference proteome</keyword>
<protein>
    <submittedName>
        <fullName evidence="2">Uncharacterized protein</fullName>
    </submittedName>
</protein>
<comment type="caution">
    <text evidence="2">The sequence shown here is derived from an EMBL/GenBank/DDBJ whole genome shotgun (WGS) entry which is preliminary data.</text>
</comment>
<evidence type="ECO:0000256" key="1">
    <source>
        <dbReference type="SAM" id="MobiDB-lite"/>
    </source>
</evidence>
<evidence type="ECO:0000313" key="3">
    <source>
        <dbReference type="Proteomes" id="UP001271007"/>
    </source>
</evidence>
<name>A0AAJ0G954_9PEZI</name>
<dbReference type="AlphaFoldDB" id="A0AAJ0G954"/>
<gene>
    <name evidence="2" type="ORF">LTR09_012622</name>
</gene>
<accession>A0AAJ0G954</accession>